<comment type="similarity">
    <text evidence="1 2">Belongs to the UPF0301 (AlgH) family.</text>
</comment>
<dbReference type="PANTHER" id="PTHR30327">
    <property type="entry name" value="UNCHARACTERIZED PROTEIN YQGE"/>
    <property type="match status" value="1"/>
</dbReference>
<dbReference type="EMBL" id="SSMQ01000014">
    <property type="protein sequence ID" value="TKD08392.1"/>
    <property type="molecule type" value="Genomic_DNA"/>
</dbReference>
<dbReference type="RefSeq" id="WP_136929852.1">
    <property type="nucleotide sequence ID" value="NZ_SSMQ01000014.1"/>
</dbReference>
<evidence type="ECO:0000313" key="3">
    <source>
        <dbReference type="EMBL" id="TKD08392.1"/>
    </source>
</evidence>
<dbReference type="PANTHER" id="PTHR30327:SF1">
    <property type="entry name" value="UPF0301 PROTEIN YQGE"/>
    <property type="match status" value="1"/>
</dbReference>
<dbReference type="InterPro" id="IPR003774">
    <property type="entry name" value="AlgH-like"/>
</dbReference>
<reference evidence="3 4" key="1">
    <citation type="submission" date="2019-04" db="EMBL/GenBank/DDBJ databases">
        <authorList>
            <person name="Li Y."/>
            <person name="Wang J."/>
        </authorList>
    </citation>
    <scope>NUCLEOTIDE SEQUENCE [LARGE SCALE GENOMIC DNA]</scope>
    <source>
        <strain evidence="3 4">DSM 14668</strain>
    </source>
</reference>
<gene>
    <name evidence="3" type="ORF">E8A74_15845</name>
</gene>
<proteinExistence type="inferred from homology"/>
<protein>
    <recommendedName>
        <fullName evidence="2">UPF0301 protein E8A74_15845</fullName>
    </recommendedName>
</protein>
<dbReference type="Gene3D" id="3.40.1740.10">
    <property type="entry name" value="VC0467-like"/>
    <property type="match status" value="1"/>
</dbReference>
<sequence length="199" mass="21375">MNKAHRSLAPGFLIASPPLGDPNFDRTVVLLAVHNEDGALGFVVNRVAPMSLGEVLKLAGYKGPESKDEGPVFLGGPVAPTMGWILCVDPSLDAEQEGVLAVDGRIRITSRRAAFDELVQERVAQAGAPDPKRRMVMLGYSGWGPGQLEKEIGTGAWLPTPLDEGVLFDVDVDDRWERAYALHGLTPAVMMSMRTVGEA</sequence>
<dbReference type="AlphaFoldDB" id="A0A4U1JCQ3"/>
<dbReference type="Proteomes" id="UP000309215">
    <property type="component" value="Unassembled WGS sequence"/>
</dbReference>
<accession>A0A4U1JCQ3</accession>
<name>A0A4U1JCQ3_9BACT</name>
<dbReference type="HAMAP" id="MF_00758">
    <property type="entry name" value="UPF0301"/>
    <property type="match status" value="1"/>
</dbReference>
<evidence type="ECO:0000256" key="1">
    <source>
        <dbReference type="ARBA" id="ARBA00009600"/>
    </source>
</evidence>
<evidence type="ECO:0000313" key="4">
    <source>
        <dbReference type="Proteomes" id="UP000309215"/>
    </source>
</evidence>
<comment type="caution">
    <text evidence="3">The sequence shown here is derived from an EMBL/GenBank/DDBJ whole genome shotgun (WGS) entry which is preliminary data.</text>
</comment>
<evidence type="ECO:0000256" key="2">
    <source>
        <dbReference type="HAMAP-Rule" id="MF_00758"/>
    </source>
</evidence>
<dbReference type="GO" id="GO:0005829">
    <property type="term" value="C:cytosol"/>
    <property type="evidence" value="ECO:0007669"/>
    <property type="project" value="TreeGrafter"/>
</dbReference>
<dbReference type="Pfam" id="PF02622">
    <property type="entry name" value="DUF179"/>
    <property type="match status" value="1"/>
</dbReference>
<keyword evidence="4" id="KW-1185">Reference proteome</keyword>
<dbReference type="SUPFAM" id="SSF143456">
    <property type="entry name" value="VC0467-like"/>
    <property type="match status" value="1"/>
</dbReference>
<organism evidence="3 4">
    <name type="scientific">Polyangium fumosum</name>
    <dbReference type="NCBI Taxonomy" id="889272"/>
    <lineage>
        <taxon>Bacteria</taxon>
        <taxon>Pseudomonadati</taxon>
        <taxon>Myxococcota</taxon>
        <taxon>Polyangia</taxon>
        <taxon>Polyangiales</taxon>
        <taxon>Polyangiaceae</taxon>
        <taxon>Polyangium</taxon>
    </lineage>
</organism>
<dbReference type="OrthoDB" id="9807486at2"/>